<feature type="transmembrane region" description="Helical" evidence="7">
    <location>
        <begin position="368"/>
        <end position="388"/>
    </location>
</feature>
<proteinExistence type="predicted"/>
<dbReference type="Proteomes" id="UP000318336">
    <property type="component" value="Unassembled WGS sequence"/>
</dbReference>
<evidence type="ECO:0000256" key="7">
    <source>
        <dbReference type="SAM" id="Phobius"/>
    </source>
</evidence>
<evidence type="ECO:0000256" key="4">
    <source>
        <dbReference type="ARBA" id="ARBA00022692"/>
    </source>
</evidence>
<feature type="transmembrane region" description="Helical" evidence="7">
    <location>
        <begin position="295"/>
        <end position="320"/>
    </location>
</feature>
<feature type="transmembrane region" description="Helical" evidence="7">
    <location>
        <begin position="81"/>
        <end position="102"/>
    </location>
</feature>
<evidence type="ECO:0000256" key="2">
    <source>
        <dbReference type="ARBA" id="ARBA00022448"/>
    </source>
</evidence>
<dbReference type="GO" id="GO:0022857">
    <property type="term" value="F:transmembrane transporter activity"/>
    <property type="evidence" value="ECO:0007669"/>
    <property type="project" value="InterPro"/>
</dbReference>
<evidence type="ECO:0000313" key="9">
    <source>
        <dbReference type="EMBL" id="TQL34590.1"/>
    </source>
</evidence>
<dbReference type="RefSeq" id="WP_142006965.1">
    <property type="nucleotide sequence ID" value="NZ_CAJTBP010000001.1"/>
</dbReference>
<dbReference type="EMBL" id="VFOK01000001">
    <property type="protein sequence ID" value="TQL34590.1"/>
    <property type="molecule type" value="Genomic_DNA"/>
</dbReference>
<accession>A0A542XFJ6</accession>
<dbReference type="GO" id="GO:0005886">
    <property type="term" value="C:plasma membrane"/>
    <property type="evidence" value="ECO:0007669"/>
    <property type="project" value="UniProtKB-SubCell"/>
</dbReference>
<feature type="transmembrane region" description="Helical" evidence="7">
    <location>
        <begin position="139"/>
        <end position="163"/>
    </location>
</feature>
<evidence type="ECO:0000256" key="5">
    <source>
        <dbReference type="ARBA" id="ARBA00022989"/>
    </source>
</evidence>
<feature type="transmembrane region" description="Helical" evidence="7">
    <location>
        <begin position="48"/>
        <end position="69"/>
    </location>
</feature>
<feature type="transmembrane region" description="Helical" evidence="7">
    <location>
        <begin position="169"/>
        <end position="191"/>
    </location>
</feature>
<dbReference type="SUPFAM" id="SSF103473">
    <property type="entry name" value="MFS general substrate transporter"/>
    <property type="match status" value="1"/>
</dbReference>
<evidence type="ECO:0000256" key="1">
    <source>
        <dbReference type="ARBA" id="ARBA00004429"/>
    </source>
</evidence>
<dbReference type="InterPro" id="IPR010290">
    <property type="entry name" value="TM_effector"/>
</dbReference>
<feature type="transmembrane region" description="Helical" evidence="7">
    <location>
        <begin position="265"/>
        <end position="283"/>
    </location>
</feature>
<evidence type="ECO:0000259" key="8">
    <source>
        <dbReference type="PROSITE" id="PS50850"/>
    </source>
</evidence>
<evidence type="ECO:0000256" key="6">
    <source>
        <dbReference type="ARBA" id="ARBA00023136"/>
    </source>
</evidence>
<keyword evidence="3" id="KW-1003">Cell membrane</keyword>
<dbReference type="OrthoDB" id="5494559at2"/>
<dbReference type="InterPro" id="IPR036259">
    <property type="entry name" value="MFS_trans_sf"/>
</dbReference>
<sequence length="428" mass="44107">MPLLLDLTPLRVSPSYRRLWSGFTLSGVGAQLATVAIGLQVYDITRSTFAVGIVGLCALVPLVVMGLYGGAIVDHYDRRKVALAAGLLLWVVSILNTVQAALGNTHVGVLYALVGLYNAGFGVVSPARSAIYPRLLDRSLLPAANALSVTAMNISMTVGPLLAGLLVDWGGYVTAYAVDAALFTFAVWGILRLEPIPPEADPEADPAAVRRRPGFASVLDGLRFLGTRPNVRMTFLADFCAMILAQPRALFPAVAVLSFGGGAKTVGVLSAAVAVGAVVAMLVSGPLGRVRRQGLAVIVSVALWGVSIVGFGLAVAAANGALPRGWALWLGALALAGAGAADSVSAVFRTTILQAATPDHLRGRLQGVFVVVVAGGPRLGDVVAGSLATVSTEAWAAIVGGVLCVVAVLALAAWQRGFVRYDAHHPTP</sequence>
<dbReference type="InterPro" id="IPR020846">
    <property type="entry name" value="MFS_dom"/>
</dbReference>
<feature type="domain" description="Major facilitator superfamily (MFS) profile" evidence="8">
    <location>
        <begin position="226"/>
        <end position="428"/>
    </location>
</feature>
<dbReference type="PROSITE" id="PS50850">
    <property type="entry name" value="MFS"/>
    <property type="match status" value="1"/>
</dbReference>
<dbReference type="CDD" id="cd06173">
    <property type="entry name" value="MFS_MefA_like"/>
    <property type="match status" value="1"/>
</dbReference>
<dbReference type="Gene3D" id="1.20.1250.20">
    <property type="entry name" value="MFS general substrate transporter like domains"/>
    <property type="match status" value="1"/>
</dbReference>
<feature type="transmembrane region" description="Helical" evidence="7">
    <location>
        <begin position="326"/>
        <end position="348"/>
    </location>
</feature>
<protein>
    <submittedName>
        <fullName evidence="9">Transmembrane secretion effector</fullName>
    </submittedName>
</protein>
<organism evidence="9 10">
    <name type="scientific">Barrientosiimonas humi</name>
    <dbReference type="NCBI Taxonomy" id="999931"/>
    <lineage>
        <taxon>Bacteria</taxon>
        <taxon>Bacillati</taxon>
        <taxon>Actinomycetota</taxon>
        <taxon>Actinomycetes</taxon>
        <taxon>Micrococcales</taxon>
        <taxon>Dermacoccaceae</taxon>
        <taxon>Barrientosiimonas</taxon>
    </lineage>
</organism>
<evidence type="ECO:0000256" key="3">
    <source>
        <dbReference type="ARBA" id="ARBA00022475"/>
    </source>
</evidence>
<dbReference type="Pfam" id="PF05977">
    <property type="entry name" value="MFS_3"/>
    <property type="match status" value="1"/>
</dbReference>
<reference evidence="9 10" key="1">
    <citation type="submission" date="2019-06" db="EMBL/GenBank/DDBJ databases">
        <title>Sequencing the genomes of 1000 actinobacteria strains.</title>
        <authorList>
            <person name="Klenk H.-P."/>
        </authorList>
    </citation>
    <scope>NUCLEOTIDE SEQUENCE [LARGE SCALE GENOMIC DNA]</scope>
    <source>
        <strain evidence="9 10">DSM 24617</strain>
    </source>
</reference>
<keyword evidence="6 7" id="KW-0472">Membrane</keyword>
<comment type="caution">
    <text evidence="9">The sequence shown here is derived from an EMBL/GenBank/DDBJ whole genome shotgun (WGS) entry which is preliminary data.</text>
</comment>
<feature type="transmembrane region" description="Helical" evidence="7">
    <location>
        <begin position="20"/>
        <end position="42"/>
    </location>
</feature>
<dbReference type="PANTHER" id="PTHR23513:SF9">
    <property type="entry name" value="ENTEROBACTIN EXPORTER ENTS"/>
    <property type="match status" value="1"/>
</dbReference>
<keyword evidence="4 7" id="KW-0812">Transmembrane</keyword>
<feature type="transmembrane region" description="Helical" evidence="7">
    <location>
        <begin position="108"/>
        <end position="127"/>
    </location>
</feature>
<dbReference type="PANTHER" id="PTHR23513">
    <property type="entry name" value="INTEGRAL MEMBRANE EFFLUX PROTEIN-RELATED"/>
    <property type="match status" value="1"/>
</dbReference>
<keyword evidence="5 7" id="KW-1133">Transmembrane helix</keyword>
<evidence type="ECO:0000313" key="10">
    <source>
        <dbReference type="Proteomes" id="UP000318336"/>
    </source>
</evidence>
<dbReference type="AlphaFoldDB" id="A0A542XFJ6"/>
<name>A0A542XFJ6_9MICO</name>
<keyword evidence="2" id="KW-0813">Transport</keyword>
<gene>
    <name evidence="9" type="ORF">FB554_2766</name>
</gene>
<comment type="subcellular location">
    <subcellularLocation>
        <location evidence="1">Cell inner membrane</location>
        <topology evidence="1">Multi-pass membrane protein</topology>
    </subcellularLocation>
</comment>
<feature type="transmembrane region" description="Helical" evidence="7">
    <location>
        <begin position="394"/>
        <end position="414"/>
    </location>
</feature>
<keyword evidence="10" id="KW-1185">Reference proteome</keyword>